<comment type="subcellular location">
    <subcellularLocation>
        <location evidence="1">Membrane</location>
        <topology evidence="1">Multi-pass membrane protein</topology>
    </subcellularLocation>
</comment>
<evidence type="ECO:0000256" key="11">
    <source>
        <dbReference type="ARBA" id="ARBA00023098"/>
    </source>
</evidence>
<feature type="transmembrane region" description="Helical" evidence="13">
    <location>
        <begin position="417"/>
        <end position="437"/>
    </location>
</feature>
<evidence type="ECO:0000313" key="15">
    <source>
        <dbReference type="EMBL" id="CAX32461.1"/>
    </source>
</evidence>
<evidence type="ECO:0000256" key="5">
    <source>
        <dbReference type="ARBA" id="ARBA00022692"/>
    </source>
</evidence>
<keyword evidence="9" id="KW-0746">Sphingolipid metabolism</keyword>
<dbReference type="InterPro" id="IPR005135">
    <property type="entry name" value="Endo/exonuclease/phosphatase"/>
</dbReference>
<evidence type="ECO:0000259" key="14">
    <source>
        <dbReference type="Pfam" id="PF03372"/>
    </source>
</evidence>
<dbReference type="GO" id="GO:0006665">
    <property type="term" value="P:sphingolipid metabolic process"/>
    <property type="evidence" value="ECO:0007669"/>
    <property type="project" value="UniProtKB-KW"/>
</dbReference>
<dbReference type="GO" id="GO:0004767">
    <property type="term" value="F:sphingomyelin phosphodiesterase activity"/>
    <property type="evidence" value="ECO:0007669"/>
    <property type="project" value="UniProtKB-EC"/>
</dbReference>
<evidence type="ECO:0000256" key="2">
    <source>
        <dbReference type="ARBA" id="ARBA00004760"/>
    </source>
</evidence>
<evidence type="ECO:0000256" key="12">
    <source>
        <dbReference type="ARBA" id="ARBA00023136"/>
    </source>
</evidence>
<dbReference type="SUPFAM" id="SSF56219">
    <property type="entry name" value="DNase I-like"/>
    <property type="match status" value="1"/>
</dbReference>
<evidence type="ECO:0000256" key="9">
    <source>
        <dbReference type="ARBA" id="ARBA00022919"/>
    </source>
</evidence>
<keyword evidence="8" id="KW-0460">Magnesium</keyword>
<keyword evidence="11" id="KW-0443">Lipid metabolism</keyword>
<dbReference type="InterPro" id="IPR036691">
    <property type="entry name" value="Endo/exonu/phosph_ase_sf"/>
</dbReference>
<keyword evidence="6" id="KW-0479">Metal-binding</keyword>
<organism evidence="15">
    <name type="scientific">Trypanosoma brucei brucei</name>
    <dbReference type="NCBI Taxonomy" id="5702"/>
    <lineage>
        <taxon>Eukaryota</taxon>
        <taxon>Discoba</taxon>
        <taxon>Euglenozoa</taxon>
        <taxon>Kinetoplastea</taxon>
        <taxon>Metakinetoplastina</taxon>
        <taxon>Trypanosomatida</taxon>
        <taxon>Trypanosomatidae</taxon>
        <taxon>Trypanosoma</taxon>
    </lineage>
</organism>
<evidence type="ECO:0000256" key="7">
    <source>
        <dbReference type="ARBA" id="ARBA00022801"/>
    </source>
</evidence>
<dbReference type="Gene3D" id="3.60.10.10">
    <property type="entry name" value="Endonuclease/exonuclease/phosphatase"/>
    <property type="match status" value="1"/>
</dbReference>
<evidence type="ECO:0000256" key="10">
    <source>
        <dbReference type="ARBA" id="ARBA00022989"/>
    </source>
</evidence>
<evidence type="ECO:0000256" key="13">
    <source>
        <dbReference type="SAM" id="Phobius"/>
    </source>
</evidence>
<gene>
    <name evidence="15" type="primary">nsm</name>
</gene>
<proteinExistence type="inferred from homology"/>
<dbReference type="PANTHER" id="PTHR16320">
    <property type="entry name" value="SPHINGOMYELINASE FAMILY MEMBER"/>
    <property type="match status" value="1"/>
</dbReference>
<keyword evidence="7 15" id="KW-0378">Hydrolase</keyword>
<sequence length="580" mass="65042">MAAEITVLTFNLWGIFNSKHRAERMAHFASKVEDYDIILLQEQFSESDFDIIIQNMPEEVRRTRYFKRYPTAFYGSGIAVISRFPVKSGVFFTFPLQGFPEQVLHGDYYANKGAAMLCVSVPCNNDVEASGGSVMRRDVLVYSTHLVAVYQVPSQLRDWRDEVYLAVRLSQAISFANFIIATSNPTDHIIIGGDFNSELTSMEIRTMLILLRGHGYCLRSVLPVAKRPEEGMSEHECIENLARMTFSHENKFTCTDGKIITHGAYSPVQIDHIFISFNTLQLCSYEDCPGADAKYPFKQIMDGQELPAGVVVFRRNDEVFLGSQSRPGSSPRGTAGVRPVPLGEQEAKEMSCPLSDHYGVAARLRLLTEEEKNGSSGKVSSRATASKLTEEDEASLCEAVSFLEHSVKRLKRESRKYIMLSIVFAVIMMLCIIYMVARPYLQMHPTRSTLKNIISLCHHNEHPNLKGIGDTSQQRGGTVRRIEQFLKDTFSLNLEGSRGKTQAVELREQDYEAVASVLHGAGLHNIFFPLVAVVASIMSFCCLVIALLNRKSYAKIISDQITELGNSFLRHEMHKGNGCK</sequence>
<protein>
    <submittedName>
        <fullName evidence="15">Neutral sphingomyelinase</fullName>
        <ecNumber evidence="15">3.1.4.12</ecNumber>
    </submittedName>
</protein>
<keyword evidence="5 13" id="KW-0812">Transmembrane</keyword>
<dbReference type="GO" id="GO:0046872">
    <property type="term" value="F:metal ion binding"/>
    <property type="evidence" value="ECO:0007669"/>
    <property type="project" value="UniProtKB-KW"/>
</dbReference>
<comment type="pathway">
    <text evidence="2">Lipid metabolism; sphingolipid metabolism.</text>
</comment>
<dbReference type="EMBL" id="FM992873">
    <property type="protein sequence ID" value="CAX32461.1"/>
    <property type="molecule type" value="Genomic_DNA"/>
</dbReference>
<dbReference type="InterPro" id="IPR038772">
    <property type="entry name" value="Sph/SMPD2-like"/>
</dbReference>
<comment type="similarity">
    <text evidence="4">Belongs to the neutral sphingomyelinase family.</text>
</comment>
<evidence type="ECO:0000256" key="4">
    <source>
        <dbReference type="ARBA" id="ARBA00006335"/>
    </source>
</evidence>
<evidence type="ECO:0000256" key="1">
    <source>
        <dbReference type="ARBA" id="ARBA00004141"/>
    </source>
</evidence>
<reference evidence="15" key="1">
    <citation type="journal article" date="2010" name="Mol. Microbiol.">
        <title>The essential neutral sphingomyelinase is involved in the trafficking of the variant surface glycoprotein in the bloodstream form of Trypanosoma brucei.</title>
        <authorList>
            <person name="Young S.A."/>
            <person name="Smith T.K."/>
        </authorList>
    </citation>
    <scope>NUCLEOTIDE SEQUENCE</scope>
    <source>
        <strain evidence="15">427</strain>
    </source>
</reference>
<keyword evidence="12 13" id="KW-0472">Membrane</keyword>
<dbReference type="PANTHER" id="PTHR16320:SF24">
    <property type="entry name" value="PHOSPHODIESTERASE, PUTATIVE-RELATED"/>
    <property type="match status" value="1"/>
</dbReference>
<dbReference type="Pfam" id="PF03372">
    <property type="entry name" value="Exo_endo_phos"/>
    <property type="match status" value="1"/>
</dbReference>
<evidence type="ECO:0000256" key="8">
    <source>
        <dbReference type="ARBA" id="ARBA00022842"/>
    </source>
</evidence>
<accession>B9WNA2</accession>
<dbReference type="EC" id="3.1.4.12" evidence="15"/>
<evidence type="ECO:0000256" key="6">
    <source>
        <dbReference type="ARBA" id="ARBA00022723"/>
    </source>
</evidence>
<evidence type="ECO:0000256" key="3">
    <source>
        <dbReference type="ARBA" id="ARBA00004991"/>
    </source>
</evidence>
<dbReference type="GO" id="GO:0016020">
    <property type="term" value="C:membrane"/>
    <property type="evidence" value="ECO:0007669"/>
    <property type="project" value="UniProtKB-SubCell"/>
</dbReference>
<feature type="domain" description="Endonuclease/exonuclease/phosphatase" evidence="14">
    <location>
        <begin position="8"/>
        <end position="276"/>
    </location>
</feature>
<name>B9WNA2_TRYBB</name>
<keyword evidence="10 13" id="KW-1133">Transmembrane helix</keyword>
<comment type="pathway">
    <text evidence="3">Sphingolipid metabolism.</text>
</comment>
<feature type="transmembrane region" description="Helical" evidence="13">
    <location>
        <begin position="526"/>
        <end position="548"/>
    </location>
</feature>
<dbReference type="AlphaFoldDB" id="B9WNA2"/>